<sequence>MTRCPTPSSPRPGPDGRPEPIPEKAGDDRRVTAGPGGARRRAAAPGGPGSGPPWPPDRHHRPGRGPLRGRGRRFRFRVWLWLWLRVLPGHGEVRGRAPAPPPPEARGAAFTGPTRTHVPHIAHVAHVAHVQAGQLRSRGTGASPWSVRGRASAWPVRRCPEVARGDPRPVPR</sequence>
<gene>
    <name evidence="2" type="ORF">SCLAV_p0996</name>
</gene>
<accession>D5SKP0</accession>
<feature type="compositionally biased region" description="Basic and acidic residues" evidence="1">
    <location>
        <begin position="14"/>
        <end position="31"/>
    </location>
</feature>
<organism evidence="2 3">
    <name type="scientific">Streptomyces clavuligerus</name>
    <dbReference type="NCBI Taxonomy" id="1901"/>
    <lineage>
        <taxon>Bacteria</taxon>
        <taxon>Bacillati</taxon>
        <taxon>Actinomycetota</taxon>
        <taxon>Actinomycetes</taxon>
        <taxon>Kitasatosporales</taxon>
        <taxon>Streptomycetaceae</taxon>
        <taxon>Streptomyces</taxon>
    </lineage>
</organism>
<evidence type="ECO:0000313" key="2">
    <source>
        <dbReference type="EMBL" id="EFG04483.2"/>
    </source>
</evidence>
<keyword evidence="2" id="KW-0614">Plasmid</keyword>
<dbReference type="AlphaFoldDB" id="D5SKP0"/>
<proteinExistence type="predicted"/>
<evidence type="ECO:0000256" key="1">
    <source>
        <dbReference type="SAM" id="MobiDB-lite"/>
    </source>
</evidence>
<dbReference type="EMBL" id="CM000914">
    <property type="protein sequence ID" value="EFG04483.2"/>
    <property type="molecule type" value="Genomic_DNA"/>
</dbReference>
<evidence type="ECO:0000313" key="3">
    <source>
        <dbReference type="Proteomes" id="UP000002357"/>
    </source>
</evidence>
<protein>
    <submittedName>
        <fullName evidence="2">Uncharacterized protein</fullName>
    </submittedName>
</protein>
<name>D5SKP0_STRCL</name>
<geneLocation type="plasmid" evidence="2 3">
    <name>pSCL4</name>
</geneLocation>
<feature type="region of interest" description="Disordered" evidence="1">
    <location>
        <begin position="1"/>
        <end position="69"/>
    </location>
</feature>
<reference evidence="2 3" key="1">
    <citation type="journal article" date="2010" name="Genome Biol. Evol.">
        <title>The sequence of a 1.8-mb bacterial linear plasmid reveals a rich evolutionary reservoir of secondary metabolic pathways.</title>
        <authorList>
            <person name="Medema M.H."/>
            <person name="Trefzer A."/>
            <person name="Kovalchuk A."/>
            <person name="van den Berg M."/>
            <person name="Mueller U."/>
            <person name="Heijne W."/>
            <person name="Wu L."/>
            <person name="Alam M.T."/>
            <person name="Ronning C.M."/>
            <person name="Nierman W.C."/>
            <person name="Bovenberg R.A.L."/>
            <person name="Breitling R."/>
            <person name="Takano E."/>
        </authorList>
    </citation>
    <scope>NUCLEOTIDE SEQUENCE [LARGE SCALE GENOMIC DNA]</scope>
    <source>
        <strain evidence="2">ATCC 27064</strain>
        <plasmid evidence="2 3">pSCL4</plasmid>
    </source>
</reference>
<dbReference type="Proteomes" id="UP000002357">
    <property type="component" value="Plasmid pSCL4"/>
</dbReference>
<feature type="compositionally biased region" description="Basic residues" evidence="1">
    <location>
        <begin position="58"/>
        <end position="69"/>
    </location>
</feature>
<keyword evidence="3" id="KW-1185">Reference proteome</keyword>